<dbReference type="RefSeq" id="WP_072875457.1">
    <property type="nucleotide sequence ID" value="NZ_FRAF01000050.1"/>
</dbReference>
<dbReference type="SUPFAM" id="SSF109854">
    <property type="entry name" value="DinB/YfiT-like putative metalloenzymes"/>
    <property type="match status" value="1"/>
</dbReference>
<feature type="binding site" evidence="3">
    <location>
        <position position="48"/>
    </location>
    <ligand>
        <name>a divalent metal cation</name>
        <dbReference type="ChEBI" id="CHEBI:60240"/>
    </ligand>
</feature>
<evidence type="ECO:0000256" key="1">
    <source>
        <dbReference type="ARBA" id="ARBA00008635"/>
    </source>
</evidence>
<reference evidence="5" key="1">
    <citation type="submission" date="2016-11" db="EMBL/GenBank/DDBJ databases">
        <authorList>
            <person name="Varghese N."/>
            <person name="Submissions S."/>
        </authorList>
    </citation>
    <scope>NUCLEOTIDE SEQUENCE [LARGE SCALE GENOMIC DNA]</scope>
    <source>
        <strain evidence="5">USBA-503</strain>
    </source>
</reference>
<name>A0A1M6YEF4_9BACL</name>
<dbReference type="AlphaFoldDB" id="A0A1M6YEF4"/>
<comment type="similarity">
    <text evidence="1">Belongs to the DinB family.</text>
</comment>
<gene>
    <name evidence="4" type="ORF">SAMN05443507_1507</name>
</gene>
<evidence type="ECO:0000256" key="3">
    <source>
        <dbReference type="PIRSR" id="PIRSR607837-1"/>
    </source>
</evidence>
<evidence type="ECO:0000256" key="2">
    <source>
        <dbReference type="ARBA" id="ARBA00022723"/>
    </source>
</evidence>
<dbReference type="STRING" id="1830138.SAMN05443507_1507"/>
<proteinExistence type="inferred from homology"/>
<keyword evidence="2 3" id="KW-0479">Metal-binding</keyword>
<protein>
    <submittedName>
        <fullName evidence="4">Uncharacterized damage-inducible protein DinB (Forms a four-helix bundle)</fullName>
    </submittedName>
</protein>
<evidence type="ECO:0000313" key="5">
    <source>
        <dbReference type="Proteomes" id="UP000184016"/>
    </source>
</evidence>
<dbReference type="PANTHER" id="PTHR37302:SF3">
    <property type="entry name" value="DAMAGE-INDUCIBLE PROTEIN DINB"/>
    <property type="match status" value="1"/>
</dbReference>
<accession>A0A1M6YEF4</accession>
<keyword evidence="5" id="KW-1185">Reference proteome</keyword>
<dbReference type="InterPro" id="IPR034660">
    <property type="entry name" value="DinB/YfiT-like"/>
</dbReference>
<dbReference type="Proteomes" id="UP000184016">
    <property type="component" value="Unassembled WGS sequence"/>
</dbReference>
<sequence>MLKEVEDQYQVLTMVHQSIDQMLEGLHQDDWQKCPKAGFNSIVSILDHVILVEKKFFSAVSGNPMDMDTQLPFKVDHWDVSAVQQAWSEILPYAQSVLEPLNASDLEKPGLNLRVGQLNRRQLITYAIGHTTHHRGQIPLLLKLLKG</sequence>
<evidence type="ECO:0000313" key="4">
    <source>
        <dbReference type="EMBL" id="SHL16667.1"/>
    </source>
</evidence>
<dbReference type="Pfam" id="PF05163">
    <property type="entry name" value="DinB"/>
    <property type="match status" value="1"/>
</dbReference>
<dbReference type="EMBL" id="FRAF01000050">
    <property type="protein sequence ID" value="SHL16667.1"/>
    <property type="molecule type" value="Genomic_DNA"/>
</dbReference>
<organism evidence="4 5">
    <name type="scientific">Alicyclobacillus tolerans</name>
    <dbReference type="NCBI Taxonomy" id="90970"/>
    <lineage>
        <taxon>Bacteria</taxon>
        <taxon>Bacillati</taxon>
        <taxon>Bacillota</taxon>
        <taxon>Bacilli</taxon>
        <taxon>Bacillales</taxon>
        <taxon>Alicyclobacillaceae</taxon>
        <taxon>Alicyclobacillus</taxon>
    </lineage>
</organism>
<dbReference type="InterPro" id="IPR007837">
    <property type="entry name" value="DinB"/>
</dbReference>
<dbReference type="GO" id="GO:0046872">
    <property type="term" value="F:metal ion binding"/>
    <property type="evidence" value="ECO:0007669"/>
    <property type="project" value="UniProtKB-KW"/>
</dbReference>
<feature type="binding site" evidence="3">
    <location>
        <position position="130"/>
    </location>
    <ligand>
        <name>a divalent metal cation</name>
        <dbReference type="ChEBI" id="CHEBI:60240"/>
    </ligand>
</feature>
<dbReference type="Gene3D" id="1.20.120.450">
    <property type="entry name" value="dinb family like domain"/>
    <property type="match status" value="1"/>
</dbReference>
<dbReference type="PANTHER" id="PTHR37302">
    <property type="entry name" value="SLR1116 PROTEIN"/>
    <property type="match status" value="1"/>
</dbReference>
<feature type="binding site" evidence="3">
    <location>
        <position position="134"/>
    </location>
    <ligand>
        <name>a divalent metal cation</name>
        <dbReference type="ChEBI" id="CHEBI:60240"/>
    </ligand>
</feature>